<dbReference type="InterPro" id="IPR008302">
    <property type="entry name" value="NamZ"/>
</dbReference>
<accession>A0ABT9ZZH9</accession>
<keyword evidence="4" id="KW-1185">Reference proteome</keyword>
<organism evidence="3 4">
    <name type="scientific">Evansella vedderi</name>
    <dbReference type="NCBI Taxonomy" id="38282"/>
    <lineage>
        <taxon>Bacteria</taxon>
        <taxon>Bacillati</taxon>
        <taxon>Bacillota</taxon>
        <taxon>Bacilli</taxon>
        <taxon>Bacillales</taxon>
        <taxon>Bacillaceae</taxon>
        <taxon>Evansella</taxon>
    </lineage>
</organism>
<evidence type="ECO:0000313" key="3">
    <source>
        <dbReference type="EMBL" id="MDQ0256641.1"/>
    </source>
</evidence>
<dbReference type="InterPro" id="IPR048503">
    <property type="entry name" value="NamZ_C"/>
</dbReference>
<dbReference type="Gene3D" id="3.40.50.12170">
    <property type="entry name" value="Uncharacterised protein PF07075, DUF1343"/>
    <property type="match status" value="1"/>
</dbReference>
<dbReference type="EMBL" id="JAUSUG010000018">
    <property type="protein sequence ID" value="MDQ0256641.1"/>
    <property type="molecule type" value="Genomic_DNA"/>
</dbReference>
<reference evidence="3 4" key="1">
    <citation type="submission" date="2023-07" db="EMBL/GenBank/DDBJ databases">
        <title>Genomic Encyclopedia of Type Strains, Phase IV (KMG-IV): sequencing the most valuable type-strain genomes for metagenomic binning, comparative biology and taxonomic classification.</title>
        <authorList>
            <person name="Goeker M."/>
        </authorList>
    </citation>
    <scope>NUCLEOTIDE SEQUENCE [LARGE SCALE GENOMIC DNA]</scope>
    <source>
        <strain evidence="3 4">DSM 9768</strain>
    </source>
</reference>
<dbReference type="InterPro" id="IPR048502">
    <property type="entry name" value="NamZ_N"/>
</dbReference>
<name>A0ABT9ZZH9_9BACI</name>
<dbReference type="PANTHER" id="PTHR42915:SF1">
    <property type="entry name" value="PEPTIDOGLYCAN BETA-N-ACETYLMURAMIDASE NAMZ"/>
    <property type="match status" value="1"/>
</dbReference>
<proteinExistence type="predicted"/>
<feature type="domain" description="Peptidoglycan beta-N-acetylmuramidase NamZ N-terminal" evidence="1">
    <location>
        <begin position="37"/>
        <end position="233"/>
    </location>
</feature>
<dbReference type="PANTHER" id="PTHR42915">
    <property type="entry name" value="HYPOTHETICAL 460 KDA PROTEIN IN FEUA-SIGW INTERGENIC REGION [PRECURSOR]"/>
    <property type="match status" value="1"/>
</dbReference>
<dbReference type="Proteomes" id="UP001230005">
    <property type="component" value="Unassembled WGS sequence"/>
</dbReference>
<evidence type="ECO:0000259" key="2">
    <source>
        <dbReference type="Pfam" id="PF20732"/>
    </source>
</evidence>
<protein>
    <submittedName>
        <fullName evidence="3">Uncharacterized protein YbbC (DUF1343 family)</fullName>
    </submittedName>
</protein>
<evidence type="ECO:0000313" key="4">
    <source>
        <dbReference type="Proteomes" id="UP001230005"/>
    </source>
</evidence>
<evidence type="ECO:0000259" key="1">
    <source>
        <dbReference type="Pfam" id="PF07075"/>
    </source>
</evidence>
<dbReference type="Gene3D" id="3.90.1150.140">
    <property type="match status" value="1"/>
</dbReference>
<gene>
    <name evidence="3" type="ORF">J2S74_004063</name>
</gene>
<sequence>MSVMIGQNRWVGENMVRTGLEKVLGEKRELLKGKKLGLIINHTSVDASLQLSVDRFLEVGLDVKAIFAPEHGFRGNVTAGEVIEDQKDPITGLPVYSLYGKQKRPSEKMLQEIDTLVFDIQDLGVRFYTYIYTLAYCMEEAQKAGVEVFVLDRPNPINGITVDGNIVEESFHSFVGQYGLPIRHGMTVGELALYFNEQYKMNVDLTVVSMDGWERHFWYEETGLHWVMPSPNATGKGMAALYPGTCFFEGTNVSEGRGTTAPFEWIGAPWIHSYELVAELRRYDFQSVTFRPITFTPYTSKHKGELCEGIQIHVNDFEKLEPIEIAMGIIDTLRKLYPDHFEWLAPINSRYFIDLLSGTNELRKGSDQGEASLEWIRQKKTEAKKFAALRKKYLLY</sequence>
<dbReference type="Pfam" id="PF07075">
    <property type="entry name" value="NamZ_N"/>
    <property type="match status" value="1"/>
</dbReference>
<feature type="domain" description="Peptidoglycan beta-N-acetylmuramidase NamZ C-terminal" evidence="2">
    <location>
        <begin position="241"/>
        <end position="396"/>
    </location>
</feature>
<dbReference type="Pfam" id="PF20732">
    <property type="entry name" value="NamZ_C"/>
    <property type="match status" value="1"/>
</dbReference>
<dbReference type="PIRSF" id="PIRSF016719">
    <property type="entry name" value="UCP016719"/>
    <property type="match status" value="1"/>
</dbReference>
<comment type="caution">
    <text evidence="3">The sequence shown here is derived from an EMBL/GenBank/DDBJ whole genome shotgun (WGS) entry which is preliminary data.</text>
</comment>